<evidence type="ECO:0000256" key="4">
    <source>
        <dbReference type="ARBA" id="ARBA00022777"/>
    </source>
</evidence>
<evidence type="ECO:0000313" key="7">
    <source>
        <dbReference type="EMBL" id="SCY22083.1"/>
    </source>
</evidence>
<dbReference type="CDD" id="cd17546">
    <property type="entry name" value="REC_hyHK_CKI1_RcsC-like"/>
    <property type="match status" value="1"/>
</dbReference>
<dbReference type="GO" id="GO:0000155">
    <property type="term" value="F:phosphorelay sensor kinase activity"/>
    <property type="evidence" value="ECO:0007669"/>
    <property type="project" value="TreeGrafter"/>
</dbReference>
<dbReference type="InterPro" id="IPR003594">
    <property type="entry name" value="HATPase_dom"/>
</dbReference>
<evidence type="ECO:0000259" key="5">
    <source>
        <dbReference type="SMART" id="SM00387"/>
    </source>
</evidence>
<proteinExistence type="predicted"/>
<dbReference type="InterPro" id="IPR036890">
    <property type="entry name" value="HATPase_C_sf"/>
</dbReference>
<dbReference type="GO" id="GO:0005886">
    <property type="term" value="C:plasma membrane"/>
    <property type="evidence" value="ECO:0007669"/>
    <property type="project" value="TreeGrafter"/>
</dbReference>
<dbReference type="OrthoDB" id="5487437at2"/>
<dbReference type="STRING" id="419481.SAMN05216233_105175"/>
<sequence>MTSTTSWGGITTCTELAVEEVGEEGPAYEDLTHVLKAAQRGKSLVRQILAFSRDKDQEKQPVQMKQLLKECSQLLKSSIPATIDVRLDLQAESGLVLADPTQIHQVIMNLCTNASHAVENQKGLIEITLDSVDLDRNVALIHPDLSPGRYSRLSVRDNGKGIPPDDMDRIFDPFFSTRKERGGTGLGLSMSHGIVKRHQGAITVASHPGRGTIFSVYLPCAHGTEPMKAGAEVPLERKGKERILLVDDDEQMIYGTEKMLCRMGYEVVAHTGSLAALKAVRTDPGGFDLVMTDHMMPYLNGMELANEIRALCPEMPIILYSGYQDGTVDITPGLLERHGILAFMRKPFNRAELAKTIRNVLVA</sequence>
<organism evidence="7 8">
    <name type="scientific">Desulfoluna spongiiphila</name>
    <dbReference type="NCBI Taxonomy" id="419481"/>
    <lineage>
        <taxon>Bacteria</taxon>
        <taxon>Pseudomonadati</taxon>
        <taxon>Thermodesulfobacteriota</taxon>
        <taxon>Desulfobacteria</taxon>
        <taxon>Desulfobacterales</taxon>
        <taxon>Desulfolunaceae</taxon>
        <taxon>Desulfoluna</taxon>
    </lineage>
</organism>
<dbReference type="PANTHER" id="PTHR43047">
    <property type="entry name" value="TWO-COMPONENT HISTIDINE PROTEIN KINASE"/>
    <property type="match status" value="1"/>
</dbReference>
<dbReference type="Pfam" id="PF00072">
    <property type="entry name" value="Response_reg"/>
    <property type="match status" value="1"/>
</dbReference>
<evidence type="ECO:0000256" key="1">
    <source>
        <dbReference type="ARBA" id="ARBA00000085"/>
    </source>
</evidence>
<dbReference type="PRINTS" id="PR00344">
    <property type="entry name" value="BCTRLSENSOR"/>
</dbReference>
<dbReference type="Pfam" id="PF02518">
    <property type="entry name" value="HATPase_c"/>
    <property type="match status" value="1"/>
</dbReference>
<dbReference type="PANTHER" id="PTHR43047:SF72">
    <property type="entry name" value="OSMOSENSING HISTIDINE PROTEIN KINASE SLN1"/>
    <property type="match status" value="1"/>
</dbReference>
<dbReference type="InterPro" id="IPR011006">
    <property type="entry name" value="CheY-like_superfamily"/>
</dbReference>
<dbReference type="AlphaFoldDB" id="A0A1G5E4X4"/>
<dbReference type="SUPFAM" id="SSF52172">
    <property type="entry name" value="CheY-like"/>
    <property type="match status" value="1"/>
</dbReference>
<comment type="catalytic activity">
    <reaction evidence="1">
        <text>ATP + protein L-histidine = ADP + protein N-phospho-L-histidine.</text>
        <dbReference type="EC" id="2.7.13.3"/>
    </reaction>
</comment>
<dbReference type="InterPro" id="IPR004358">
    <property type="entry name" value="Sig_transdc_His_kin-like_C"/>
</dbReference>
<protein>
    <recommendedName>
        <fullName evidence="2">histidine kinase</fullName>
        <ecNumber evidence="2">2.7.13.3</ecNumber>
    </recommendedName>
</protein>
<feature type="domain" description="Response regulatory" evidence="6">
    <location>
        <begin position="241"/>
        <end position="357"/>
    </location>
</feature>
<dbReference type="EC" id="2.7.13.3" evidence="2"/>
<gene>
    <name evidence="7" type="ORF">SAMN05216233_105175</name>
</gene>
<evidence type="ECO:0000259" key="6">
    <source>
        <dbReference type="SMART" id="SM00448"/>
    </source>
</evidence>
<dbReference type="SUPFAM" id="SSF55874">
    <property type="entry name" value="ATPase domain of HSP90 chaperone/DNA topoisomerase II/histidine kinase"/>
    <property type="match status" value="1"/>
</dbReference>
<keyword evidence="3" id="KW-0808">Transferase</keyword>
<dbReference type="GO" id="GO:0009927">
    <property type="term" value="F:histidine phosphotransfer kinase activity"/>
    <property type="evidence" value="ECO:0007669"/>
    <property type="project" value="TreeGrafter"/>
</dbReference>
<evidence type="ECO:0000313" key="8">
    <source>
        <dbReference type="Proteomes" id="UP000198870"/>
    </source>
</evidence>
<name>A0A1G5E4X4_9BACT</name>
<keyword evidence="4" id="KW-0418">Kinase</keyword>
<dbReference type="Gene3D" id="3.40.50.2300">
    <property type="match status" value="1"/>
</dbReference>
<reference evidence="7 8" key="1">
    <citation type="submission" date="2016-10" db="EMBL/GenBank/DDBJ databases">
        <authorList>
            <person name="de Groot N.N."/>
        </authorList>
    </citation>
    <scope>NUCLEOTIDE SEQUENCE [LARGE SCALE GENOMIC DNA]</scope>
    <source>
        <strain evidence="7 8">AA1</strain>
    </source>
</reference>
<evidence type="ECO:0000256" key="3">
    <source>
        <dbReference type="ARBA" id="ARBA00022679"/>
    </source>
</evidence>
<dbReference type="InterPro" id="IPR001789">
    <property type="entry name" value="Sig_transdc_resp-reg_receiver"/>
</dbReference>
<accession>A0A1G5E4X4</accession>
<dbReference type="EMBL" id="FMUX01000005">
    <property type="protein sequence ID" value="SCY22083.1"/>
    <property type="molecule type" value="Genomic_DNA"/>
</dbReference>
<feature type="domain" description="Histidine kinase/HSP90-like ATPase" evidence="5">
    <location>
        <begin position="98"/>
        <end position="222"/>
    </location>
</feature>
<dbReference type="Proteomes" id="UP000198870">
    <property type="component" value="Unassembled WGS sequence"/>
</dbReference>
<dbReference type="SMART" id="SM00448">
    <property type="entry name" value="REC"/>
    <property type="match status" value="1"/>
</dbReference>
<dbReference type="SMART" id="SM00387">
    <property type="entry name" value="HATPase_c"/>
    <property type="match status" value="1"/>
</dbReference>
<evidence type="ECO:0000256" key="2">
    <source>
        <dbReference type="ARBA" id="ARBA00012438"/>
    </source>
</evidence>
<dbReference type="Gene3D" id="3.30.565.10">
    <property type="entry name" value="Histidine kinase-like ATPase, C-terminal domain"/>
    <property type="match status" value="1"/>
</dbReference>
<keyword evidence="8" id="KW-1185">Reference proteome</keyword>